<name>A0A059GCN1_9PROT</name>
<dbReference type="Gene3D" id="1.10.10.410">
    <property type="match status" value="1"/>
</dbReference>
<dbReference type="InterPro" id="IPR003789">
    <property type="entry name" value="Asn/Gln_tRNA_amidoTrase-B-like"/>
</dbReference>
<dbReference type="SUPFAM" id="SSF89095">
    <property type="entry name" value="GatB/YqeY motif"/>
    <property type="match status" value="1"/>
</dbReference>
<dbReference type="PATRIC" id="fig|1280953.3.peg.115"/>
<dbReference type="eggNOG" id="COG1610">
    <property type="taxonomic scope" value="Bacteria"/>
</dbReference>
<organism evidence="1 2">
    <name type="scientific">Hyphomonas oceanitis SCH89</name>
    <dbReference type="NCBI Taxonomy" id="1280953"/>
    <lineage>
        <taxon>Bacteria</taxon>
        <taxon>Pseudomonadati</taxon>
        <taxon>Pseudomonadota</taxon>
        <taxon>Alphaproteobacteria</taxon>
        <taxon>Hyphomonadales</taxon>
        <taxon>Hyphomonadaceae</taxon>
        <taxon>Hyphomonas</taxon>
    </lineage>
</organism>
<dbReference type="AlphaFoldDB" id="A0A059GCN1"/>
<dbReference type="InterPro" id="IPR019004">
    <property type="entry name" value="YqeY/Aim41"/>
</dbReference>
<dbReference type="PANTHER" id="PTHR28055:SF1">
    <property type="entry name" value="ALTERED INHERITANCE OF MITOCHONDRIA PROTEIN 41, MITOCHONDRIAL"/>
    <property type="match status" value="1"/>
</dbReference>
<proteinExistence type="predicted"/>
<keyword evidence="2" id="KW-1185">Reference proteome</keyword>
<gene>
    <name evidence="1" type="ORF">HOC_00580</name>
</gene>
<dbReference type="GO" id="GO:0016884">
    <property type="term" value="F:carbon-nitrogen ligase activity, with glutamine as amido-N-donor"/>
    <property type="evidence" value="ECO:0007669"/>
    <property type="project" value="InterPro"/>
</dbReference>
<reference evidence="1 2" key="1">
    <citation type="journal article" date="2014" name="Antonie Van Leeuwenhoek">
        <title>Hyphomonas beringensis sp. nov. and Hyphomonas chukchiensis sp. nov., isolated from surface seawater of the Bering Sea and Chukchi Sea.</title>
        <authorList>
            <person name="Li C."/>
            <person name="Lai Q."/>
            <person name="Li G."/>
            <person name="Dong C."/>
            <person name="Wang J."/>
            <person name="Liao Y."/>
            <person name="Shao Z."/>
        </authorList>
    </citation>
    <scope>NUCLEOTIDE SEQUENCE [LARGE SCALE GENOMIC DNA]</scope>
    <source>
        <strain evidence="1 2">SCH89</strain>
    </source>
</reference>
<dbReference type="Proteomes" id="UP000024942">
    <property type="component" value="Unassembled WGS sequence"/>
</dbReference>
<evidence type="ECO:0000313" key="1">
    <source>
        <dbReference type="EMBL" id="KDA04335.1"/>
    </source>
</evidence>
<evidence type="ECO:0000313" key="2">
    <source>
        <dbReference type="Proteomes" id="UP000024942"/>
    </source>
</evidence>
<protein>
    <recommendedName>
        <fullName evidence="3">GatB/YqeY domain-containing protein</fullName>
    </recommendedName>
</protein>
<comment type="caution">
    <text evidence="1">The sequence shown here is derived from an EMBL/GenBank/DDBJ whole genome shotgun (WGS) entry which is preliminary data.</text>
</comment>
<dbReference type="InterPro" id="IPR023168">
    <property type="entry name" value="GatB_Yqey_C_2"/>
</dbReference>
<evidence type="ECO:0008006" key="3">
    <source>
        <dbReference type="Google" id="ProtNLM"/>
    </source>
</evidence>
<dbReference type="Pfam" id="PF09424">
    <property type="entry name" value="YqeY"/>
    <property type="match status" value="1"/>
</dbReference>
<accession>A0A059GCN1</accession>
<dbReference type="PANTHER" id="PTHR28055">
    <property type="entry name" value="ALTERED INHERITANCE OF MITOCHONDRIA PROTEIN 41, MITOCHONDRIAL"/>
    <property type="match status" value="1"/>
</dbReference>
<dbReference type="Gene3D" id="1.10.1510.10">
    <property type="entry name" value="Uncharacterised protein YqeY/AIM41 PF09424, N-terminal domain"/>
    <property type="match status" value="1"/>
</dbReference>
<dbReference type="InterPro" id="IPR042184">
    <property type="entry name" value="YqeY/Aim41_N"/>
</dbReference>
<dbReference type="EMBL" id="ARYL01000001">
    <property type="protein sequence ID" value="KDA04335.1"/>
    <property type="molecule type" value="Genomic_DNA"/>
</dbReference>
<dbReference type="STRING" id="1280953.HOC_00580"/>
<dbReference type="RefSeq" id="WP_241766828.1">
    <property type="nucleotide sequence ID" value="NZ_ARYL01000001.1"/>
</dbReference>
<sequence>MRHVKGNNGMGREDTTDTMSLKARIVQALKSETEKGASDVRMATLRLIECAVRDRDVCARGRGVGEGCPDADVRSVLETMVAQREVSAREHEEAGRIEDAIREREEIEVIQKFLPVPLSGTKLEAAVKDIVEDLGASKLKDVGRCMSALKKKFPGMIDTGSAGKAVREALSRS</sequence>